<protein>
    <recommendedName>
        <fullName evidence="3">gluconokinase</fullName>
        <ecNumber evidence="3">2.7.1.12</ecNumber>
    </recommendedName>
</protein>
<comment type="caution">
    <text evidence="9">The sequence shown here is derived from an EMBL/GenBank/DDBJ whole genome shotgun (WGS) entry which is preliminary data.</text>
</comment>
<dbReference type="RefSeq" id="WP_284300777.1">
    <property type="nucleotide sequence ID" value="NZ_BSSV01000008.1"/>
</dbReference>
<comment type="catalytic activity">
    <reaction evidence="8">
        <text>D-gluconate + ATP = 6-phospho-D-gluconate + ADP + H(+)</text>
        <dbReference type="Rhea" id="RHEA:19433"/>
        <dbReference type="ChEBI" id="CHEBI:15378"/>
        <dbReference type="ChEBI" id="CHEBI:18391"/>
        <dbReference type="ChEBI" id="CHEBI:30616"/>
        <dbReference type="ChEBI" id="CHEBI:58759"/>
        <dbReference type="ChEBI" id="CHEBI:456216"/>
        <dbReference type="EC" id="2.7.1.12"/>
    </reaction>
</comment>
<organism evidence="9 10">
    <name type="scientific">Thalassotalea loyana</name>
    <dbReference type="NCBI Taxonomy" id="280483"/>
    <lineage>
        <taxon>Bacteria</taxon>
        <taxon>Pseudomonadati</taxon>
        <taxon>Pseudomonadota</taxon>
        <taxon>Gammaproteobacteria</taxon>
        <taxon>Alteromonadales</taxon>
        <taxon>Colwelliaceae</taxon>
        <taxon>Thalassotalea</taxon>
    </lineage>
</organism>
<evidence type="ECO:0000256" key="8">
    <source>
        <dbReference type="ARBA" id="ARBA00048090"/>
    </source>
</evidence>
<keyword evidence="6" id="KW-0418">Kinase</keyword>
<keyword evidence="4" id="KW-0808">Transferase</keyword>
<dbReference type="PANTHER" id="PTHR43442:SF3">
    <property type="entry name" value="GLUCONOKINASE-RELATED"/>
    <property type="match status" value="1"/>
</dbReference>
<evidence type="ECO:0000256" key="6">
    <source>
        <dbReference type="ARBA" id="ARBA00022777"/>
    </source>
</evidence>
<comment type="pathway">
    <text evidence="1">Carbohydrate acid metabolism.</text>
</comment>
<reference evidence="9 10" key="1">
    <citation type="submission" date="2023-03" db="EMBL/GenBank/DDBJ databases">
        <title>Thalassotalea loyana LMG 22536T draft genome sequence.</title>
        <authorList>
            <person name="Sawabe T."/>
        </authorList>
    </citation>
    <scope>NUCLEOTIDE SEQUENCE [LARGE SCALE GENOMIC DNA]</scope>
    <source>
        <strain evidence="9 10">LMG 22536</strain>
    </source>
</reference>
<dbReference type="InterPro" id="IPR006001">
    <property type="entry name" value="Therm_gnt_kin"/>
</dbReference>
<dbReference type="InterPro" id="IPR027417">
    <property type="entry name" value="P-loop_NTPase"/>
</dbReference>
<proteinExistence type="inferred from homology"/>
<dbReference type="Proteomes" id="UP001157134">
    <property type="component" value="Unassembled WGS sequence"/>
</dbReference>
<sequence>MNSAVYVFVMGVSGTGKSTLAQEIANSLNIEMVDADDFHSEEAKAIMASGQSIDQATRLKWLNRLTTFLFTHKYKPCVIAYSGLFAAQRKQLMSINKNSLGILLEGDEDIIFERLENRIGHFAPSTMLKSQLELFEPLASDETNVLSLPVLDSTAEQAQQAIAYINELAIFETK</sequence>
<dbReference type="CDD" id="cd02021">
    <property type="entry name" value="GntK"/>
    <property type="match status" value="1"/>
</dbReference>
<evidence type="ECO:0000313" key="9">
    <source>
        <dbReference type="EMBL" id="GLX87083.1"/>
    </source>
</evidence>
<dbReference type="PANTHER" id="PTHR43442">
    <property type="entry name" value="GLUCONOKINASE-RELATED"/>
    <property type="match status" value="1"/>
</dbReference>
<evidence type="ECO:0000256" key="7">
    <source>
        <dbReference type="ARBA" id="ARBA00022840"/>
    </source>
</evidence>
<keyword evidence="10" id="KW-1185">Reference proteome</keyword>
<evidence type="ECO:0000256" key="2">
    <source>
        <dbReference type="ARBA" id="ARBA00008420"/>
    </source>
</evidence>
<comment type="similarity">
    <text evidence="2">Belongs to the gluconokinase GntK/GntV family.</text>
</comment>
<dbReference type="EC" id="2.7.1.12" evidence="3"/>
<accession>A0ABQ6HG60</accession>
<keyword evidence="7" id="KW-0067">ATP-binding</keyword>
<dbReference type="Pfam" id="PF13671">
    <property type="entry name" value="AAA_33"/>
    <property type="match status" value="1"/>
</dbReference>
<evidence type="ECO:0000256" key="4">
    <source>
        <dbReference type="ARBA" id="ARBA00022679"/>
    </source>
</evidence>
<evidence type="ECO:0000256" key="1">
    <source>
        <dbReference type="ARBA" id="ARBA00004761"/>
    </source>
</evidence>
<evidence type="ECO:0000256" key="5">
    <source>
        <dbReference type="ARBA" id="ARBA00022741"/>
    </source>
</evidence>
<dbReference type="Gene3D" id="3.40.50.300">
    <property type="entry name" value="P-loop containing nucleotide triphosphate hydrolases"/>
    <property type="match status" value="1"/>
</dbReference>
<name>A0ABQ6HG60_9GAMM</name>
<evidence type="ECO:0000256" key="3">
    <source>
        <dbReference type="ARBA" id="ARBA00012054"/>
    </source>
</evidence>
<gene>
    <name evidence="9" type="primary">gntV</name>
    <name evidence="9" type="ORF">tloyanaT_33360</name>
</gene>
<dbReference type="SUPFAM" id="SSF52540">
    <property type="entry name" value="P-loop containing nucleoside triphosphate hydrolases"/>
    <property type="match status" value="1"/>
</dbReference>
<dbReference type="EMBL" id="BSSV01000008">
    <property type="protein sequence ID" value="GLX87083.1"/>
    <property type="molecule type" value="Genomic_DNA"/>
</dbReference>
<evidence type="ECO:0000313" key="10">
    <source>
        <dbReference type="Proteomes" id="UP001157134"/>
    </source>
</evidence>
<keyword evidence="5" id="KW-0547">Nucleotide-binding</keyword>